<evidence type="ECO:0000313" key="2">
    <source>
        <dbReference type="EMBL" id="OQD41952.1"/>
    </source>
</evidence>
<evidence type="ECO:0000256" key="1">
    <source>
        <dbReference type="SAM" id="SignalP"/>
    </source>
</evidence>
<dbReference type="RefSeq" id="WP_080319542.1">
    <property type="nucleotide sequence ID" value="NZ_MTBC01000009.1"/>
</dbReference>
<dbReference type="InterPro" id="IPR027829">
    <property type="entry name" value="DUF4625"/>
</dbReference>
<comment type="caution">
    <text evidence="2">The sequence shown here is derived from an EMBL/GenBank/DDBJ whole genome shotgun (WGS) entry which is preliminary data.</text>
</comment>
<keyword evidence="1" id="KW-0732">Signal</keyword>
<dbReference type="EMBL" id="MTBC01000009">
    <property type="protein sequence ID" value="OQD41952.1"/>
    <property type="molecule type" value="Genomic_DNA"/>
</dbReference>
<dbReference type="Proteomes" id="UP000191680">
    <property type="component" value="Unassembled WGS sequence"/>
</dbReference>
<keyword evidence="3" id="KW-1185">Reference proteome</keyword>
<organism evidence="2 3">
    <name type="scientific">Croceivirga radicis</name>
    <dbReference type="NCBI Taxonomy" id="1929488"/>
    <lineage>
        <taxon>Bacteria</taxon>
        <taxon>Pseudomonadati</taxon>
        <taxon>Bacteroidota</taxon>
        <taxon>Flavobacteriia</taxon>
        <taxon>Flavobacteriales</taxon>
        <taxon>Flavobacteriaceae</taxon>
        <taxon>Croceivirga</taxon>
    </lineage>
</organism>
<sequence>MKRILSILGTLALLATTACSSDDSTTIDEEKPTISVNFTGGFPQACESLKRGETYTFSAKVTDNDALAAYSINLHHNFDHHTHDDQGATCDLSPIKSPVNPMLIVENYTIEEGPKEHTFSIEVTIPEDIDVGDYHCGYSVTDQTGWQSRTSIDLKIIE</sequence>
<feature type="chain" id="PRO_5013003291" description="DUF4625 domain-containing protein" evidence="1">
    <location>
        <begin position="21"/>
        <end position="158"/>
    </location>
</feature>
<evidence type="ECO:0008006" key="4">
    <source>
        <dbReference type="Google" id="ProtNLM"/>
    </source>
</evidence>
<dbReference type="AlphaFoldDB" id="A0A1V6LP65"/>
<dbReference type="PROSITE" id="PS51257">
    <property type="entry name" value="PROKAR_LIPOPROTEIN"/>
    <property type="match status" value="1"/>
</dbReference>
<evidence type="ECO:0000313" key="3">
    <source>
        <dbReference type="Proteomes" id="UP000191680"/>
    </source>
</evidence>
<dbReference type="Pfam" id="PF15418">
    <property type="entry name" value="DUF4625"/>
    <property type="match status" value="1"/>
</dbReference>
<gene>
    <name evidence="2" type="ORF">BUL40_12615</name>
</gene>
<feature type="signal peptide" evidence="1">
    <location>
        <begin position="1"/>
        <end position="20"/>
    </location>
</feature>
<dbReference type="OrthoDB" id="670730at2"/>
<dbReference type="Gene3D" id="2.60.40.4140">
    <property type="match status" value="1"/>
</dbReference>
<proteinExistence type="predicted"/>
<accession>A0A1V6LP65</accession>
<name>A0A1V6LP65_9FLAO</name>
<reference evidence="2 3" key="1">
    <citation type="submission" date="2016-12" db="EMBL/GenBank/DDBJ databases">
        <authorList>
            <person name="Song W.-J."/>
            <person name="Kurnit D.M."/>
        </authorList>
    </citation>
    <scope>NUCLEOTIDE SEQUENCE [LARGE SCALE GENOMIC DNA]</scope>
    <source>
        <strain evidence="2 3">HSG9</strain>
    </source>
</reference>
<protein>
    <recommendedName>
        <fullName evidence="4">DUF4625 domain-containing protein</fullName>
    </recommendedName>
</protein>